<reference evidence="5" key="1">
    <citation type="submission" date="2017-06" db="EMBL/GenBank/DDBJ databases">
        <authorList>
            <person name="Varghese N."/>
            <person name="Submissions S."/>
        </authorList>
    </citation>
    <scope>NUCLEOTIDE SEQUENCE [LARGE SCALE GENOMIC DNA]</scope>
    <source>
        <strain evidence="5">DSM 137</strain>
    </source>
</reference>
<dbReference type="Gene3D" id="3.40.630.30">
    <property type="match status" value="1"/>
</dbReference>
<evidence type="ECO:0000256" key="2">
    <source>
        <dbReference type="ARBA" id="ARBA00023315"/>
    </source>
</evidence>
<keyword evidence="2" id="KW-0012">Acyltransferase</keyword>
<dbReference type="InterPro" id="IPR000182">
    <property type="entry name" value="GNAT_dom"/>
</dbReference>
<dbReference type="Pfam" id="PF00583">
    <property type="entry name" value="Acetyltransf_1"/>
    <property type="match status" value="1"/>
</dbReference>
<evidence type="ECO:0000313" key="5">
    <source>
        <dbReference type="Proteomes" id="UP000198418"/>
    </source>
</evidence>
<keyword evidence="5" id="KW-1185">Reference proteome</keyword>
<evidence type="ECO:0000256" key="1">
    <source>
        <dbReference type="ARBA" id="ARBA00022679"/>
    </source>
</evidence>
<dbReference type="GO" id="GO:0016747">
    <property type="term" value="F:acyltransferase activity, transferring groups other than amino-acyl groups"/>
    <property type="evidence" value="ECO:0007669"/>
    <property type="project" value="InterPro"/>
</dbReference>
<dbReference type="RefSeq" id="WP_088519103.1">
    <property type="nucleotide sequence ID" value="NZ_FYDG01000001.1"/>
</dbReference>
<proteinExistence type="predicted"/>
<dbReference type="CDD" id="cd04301">
    <property type="entry name" value="NAT_SF"/>
    <property type="match status" value="1"/>
</dbReference>
<dbReference type="PROSITE" id="PS51186">
    <property type="entry name" value="GNAT"/>
    <property type="match status" value="1"/>
</dbReference>
<dbReference type="InterPro" id="IPR016181">
    <property type="entry name" value="Acyl_CoA_acyltransferase"/>
</dbReference>
<accession>A0A212QKD7</accession>
<feature type="domain" description="N-acetyltransferase" evidence="3">
    <location>
        <begin position="1"/>
        <end position="142"/>
    </location>
</feature>
<dbReference type="OrthoDB" id="9787920at2"/>
<evidence type="ECO:0000259" key="3">
    <source>
        <dbReference type="PROSITE" id="PS51186"/>
    </source>
</evidence>
<dbReference type="SUPFAM" id="SSF55729">
    <property type="entry name" value="Acyl-CoA N-acyltransferases (Nat)"/>
    <property type="match status" value="1"/>
</dbReference>
<dbReference type="InterPro" id="IPR050832">
    <property type="entry name" value="Bact_Acetyltransf"/>
</dbReference>
<organism evidence="4 5">
    <name type="scientific">Rhodoblastus acidophilus</name>
    <name type="common">Rhodopseudomonas acidophila</name>
    <dbReference type="NCBI Taxonomy" id="1074"/>
    <lineage>
        <taxon>Bacteria</taxon>
        <taxon>Pseudomonadati</taxon>
        <taxon>Pseudomonadota</taxon>
        <taxon>Alphaproteobacteria</taxon>
        <taxon>Hyphomicrobiales</taxon>
        <taxon>Rhodoblastaceae</taxon>
        <taxon>Rhodoblastus</taxon>
    </lineage>
</organism>
<sequence length="142" mass="15322">MNDPKLFSIDLVARESSAASETARALGIEVAAQFGPREEQTFALIARAAAGAVVGGLNGVIHWRWLYVAQFRVAPPARGRGVGGALLDRAERLARETDCVGIYLDTFSPAARAFYERRGFAKAGQIDNFPPGSARVFLTKKL</sequence>
<dbReference type="EMBL" id="FYDG01000001">
    <property type="protein sequence ID" value="SNB59697.1"/>
    <property type="molecule type" value="Genomic_DNA"/>
</dbReference>
<dbReference type="AlphaFoldDB" id="A0A212QKD7"/>
<dbReference type="Proteomes" id="UP000198418">
    <property type="component" value="Unassembled WGS sequence"/>
</dbReference>
<keyword evidence="1 4" id="KW-0808">Transferase</keyword>
<dbReference type="PANTHER" id="PTHR43877">
    <property type="entry name" value="AMINOALKYLPHOSPHONATE N-ACETYLTRANSFERASE-RELATED-RELATED"/>
    <property type="match status" value="1"/>
</dbReference>
<dbReference type="PANTHER" id="PTHR43877:SF2">
    <property type="entry name" value="AMINOALKYLPHOSPHONATE N-ACETYLTRANSFERASE-RELATED"/>
    <property type="match status" value="1"/>
</dbReference>
<gene>
    <name evidence="4" type="ORF">SAMN06265338_101655</name>
</gene>
<evidence type="ECO:0000313" key="4">
    <source>
        <dbReference type="EMBL" id="SNB59697.1"/>
    </source>
</evidence>
<protein>
    <submittedName>
        <fullName evidence="4">Acetyltransferase (GNAT) family protein</fullName>
    </submittedName>
</protein>
<name>A0A212QKD7_RHOAC</name>